<feature type="compositionally biased region" description="Polar residues" evidence="1">
    <location>
        <begin position="1025"/>
        <end position="1037"/>
    </location>
</feature>
<dbReference type="EMBL" id="BJWL01000003">
    <property type="protein sequence ID" value="GFY83319.1"/>
    <property type="molecule type" value="Genomic_DNA"/>
</dbReference>
<feature type="region of interest" description="Disordered" evidence="1">
    <location>
        <begin position="93"/>
        <end position="128"/>
    </location>
</feature>
<sequence length="1151" mass="128799">MFVSDETALFVKSSVATIVFKKEQTRFCTCAGLASPGDLSRKRKQVAETTCKTCGRPLVDGIGRPSATMLSTVSQDLTNFINSGLTWKTVKKGVRSTSRRSRKPAKSLTVGVQLDDKSTKREDLSVSESEKLGVAVLGRHFGDKLEYVPHKKRKLVFQSPTPSHRTPSPLHEEARSSQPQISSPQTEDSDQTTESKYASGRRCWSNSVSNQEIGKLNGPVAGQAGQGVEANEKLVYTEDFSGIALLAAAACDNSTSDDTHNIKKVPLVEEFSTAEGVDSSLSASSLERTTSSEMGSLLFKDSADADNINCSLVQDTSESVLQDFFNKGDCEEKQPSTVKDARLHWDLNTVMEEWELPFVDGVPDDSKHGEKPDKLEDGVIHRDPEHALEQFKYSTAETEVSTQIVSKDIALDSSYSESDPISSRPLSEEKISTLSPSVMQKREDCHGTPAMHSDQSVATENVVLEKHDLAFRDLAVSEKVMREIDRIEAKEDKASCLSDNGTSPTVLVSTVTCRKSDVEYSVNKSGEATPSHPSSEHENFSKLGTGFGESQHVVAVDVENKQDKEPPAAGATAMDSSFHVEPKELMSKSTLSDHTIEGYGSDISYADHGHVIGVGKMTEIRAGYESPFEDGELRDSLEFSCEANEIDGETECVDYDSDNRDLDDDLDDFDTANQCMSDASSEKSSSQDRLPEGCEISTSRTDEANDIYRGKALASDSMDELNVKFSLVGEVGSALNKANTYTPRSRSGYESCFRAGRESDSEKSLGRDRPTPRIQDGSRGNSHLVDSSAGFWDSRNRYPSDSHDLQDTGHLRARRGIANSDANMDRLMTHHDQRRPINYTSKGVYRPFIRRRSPAECDYAYSVERDNSHFRSRDRYRIYRQGGFRGPREEYREPVSDNPPLSSVHRSHYLGRERSFSPVVSRGASFSRPYRKSPSRSRSPVAWHLQRERNIARRFSRSPDFRSDARIERTRIPFRKSNFEADDEDDFMFPPRSRFSPPRHSRWTQDRNSVGALSRERESPGRIFGQNQRFDSMGSQRLKSDDHFRPTIRRGRFTELSGGPNREYKNYGNDPDKTKNGDRYEMIHRRRRPRYDAEDNFAGHNGHDKGTDRRDMPRSGGGPRGSFRYNNEKIYTSGPKSIQDYDDVDASPGRE</sequence>
<accession>A0A7J0EBM6</accession>
<feature type="region of interest" description="Disordered" evidence="1">
    <location>
        <begin position="738"/>
        <end position="810"/>
    </location>
</feature>
<feature type="compositionally biased region" description="Basic and acidic residues" evidence="1">
    <location>
        <begin position="114"/>
        <end position="128"/>
    </location>
</feature>
<feature type="compositionally biased region" description="Basic and acidic residues" evidence="1">
    <location>
        <begin position="1101"/>
        <end position="1113"/>
    </location>
</feature>
<protein>
    <recommendedName>
        <fullName evidence="4">Dentin sialophosphoprotein-like protein</fullName>
    </recommendedName>
</protein>
<feature type="compositionally biased region" description="Basic residues" evidence="1">
    <location>
        <begin position="93"/>
        <end position="105"/>
    </location>
</feature>
<feature type="compositionally biased region" description="Low complexity" evidence="1">
    <location>
        <begin position="414"/>
        <end position="423"/>
    </location>
</feature>
<feature type="compositionally biased region" description="Acidic residues" evidence="1">
    <location>
        <begin position="653"/>
        <end position="670"/>
    </location>
</feature>
<feature type="region of interest" description="Disordered" evidence="1">
    <location>
        <begin position="414"/>
        <end position="438"/>
    </location>
</feature>
<dbReference type="OrthoDB" id="1350766at2759"/>
<name>A0A7J0EBM6_9ERIC</name>
<feature type="compositionally biased region" description="Polar residues" evidence="1">
    <location>
        <begin position="176"/>
        <end position="196"/>
    </location>
</feature>
<dbReference type="Proteomes" id="UP000585474">
    <property type="component" value="Unassembled WGS sequence"/>
</dbReference>
<feature type="compositionally biased region" description="Basic and acidic residues" evidence="1">
    <location>
        <begin position="755"/>
        <end position="771"/>
    </location>
</feature>
<feature type="compositionally biased region" description="Polar residues" evidence="1">
    <location>
        <begin position="523"/>
        <end position="533"/>
    </location>
</feature>
<proteinExistence type="predicted"/>
<feature type="region of interest" description="Disordered" evidence="1">
    <location>
        <begin position="155"/>
        <end position="203"/>
    </location>
</feature>
<feature type="compositionally biased region" description="Basic and acidic residues" evidence="1">
    <location>
        <begin position="1062"/>
        <end position="1083"/>
    </location>
</feature>
<organism evidence="2 3">
    <name type="scientific">Actinidia rufa</name>
    <dbReference type="NCBI Taxonomy" id="165716"/>
    <lineage>
        <taxon>Eukaryota</taxon>
        <taxon>Viridiplantae</taxon>
        <taxon>Streptophyta</taxon>
        <taxon>Embryophyta</taxon>
        <taxon>Tracheophyta</taxon>
        <taxon>Spermatophyta</taxon>
        <taxon>Magnoliopsida</taxon>
        <taxon>eudicotyledons</taxon>
        <taxon>Gunneridae</taxon>
        <taxon>Pentapetalae</taxon>
        <taxon>asterids</taxon>
        <taxon>Ericales</taxon>
        <taxon>Actinidiaceae</taxon>
        <taxon>Actinidia</taxon>
    </lineage>
</organism>
<keyword evidence="3" id="KW-1185">Reference proteome</keyword>
<evidence type="ECO:0000256" key="1">
    <source>
        <dbReference type="SAM" id="MobiDB-lite"/>
    </source>
</evidence>
<comment type="caution">
    <text evidence="2">The sequence shown here is derived from an EMBL/GenBank/DDBJ whole genome shotgun (WGS) entry which is preliminary data.</text>
</comment>
<evidence type="ECO:0000313" key="3">
    <source>
        <dbReference type="Proteomes" id="UP000585474"/>
    </source>
</evidence>
<feature type="region of interest" description="Disordered" evidence="1">
    <location>
        <begin position="523"/>
        <end position="544"/>
    </location>
</feature>
<reference evidence="2 3" key="1">
    <citation type="submission" date="2019-07" db="EMBL/GenBank/DDBJ databases">
        <title>De Novo Assembly of kiwifruit Actinidia rufa.</title>
        <authorList>
            <person name="Sugita-Konishi S."/>
            <person name="Sato K."/>
            <person name="Mori E."/>
            <person name="Abe Y."/>
            <person name="Kisaki G."/>
            <person name="Hamano K."/>
            <person name="Suezawa K."/>
            <person name="Otani M."/>
            <person name="Fukuda T."/>
            <person name="Manabe T."/>
            <person name="Gomi K."/>
            <person name="Tabuchi M."/>
            <person name="Akimitsu K."/>
            <person name="Kataoka I."/>
        </authorList>
    </citation>
    <scope>NUCLEOTIDE SEQUENCE [LARGE SCALE GENOMIC DNA]</scope>
    <source>
        <strain evidence="3">cv. Fuchu</strain>
    </source>
</reference>
<feature type="compositionally biased region" description="Basic and acidic residues" evidence="1">
    <location>
        <begin position="794"/>
        <end position="810"/>
    </location>
</feature>
<feature type="region of interest" description="Disordered" evidence="1">
    <location>
        <begin position="653"/>
        <end position="698"/>
    </location>
</feature>
<evidence type="ECO:0008006" key="4">
    <source>
        <dbReference type="Google" id="ProtNLM"/>
    </source>
</evidence>
<gene>
    <name evidence="2" type="ORF">Acr_03g0000930</name>
</gene>
<dbReference type="PANTHER" id="PTHR34536:SF6">
    <property type="entry name" value="DENTIN SIALOPHOSPHOPROTEIN-LIKE PROTEIN"/>
    <property type="match status" value="1"/>
</dbReference>
<feature type="region of interest" description="Disordered" evidence="1">
    <location>
        <begin position="996"/>
        <end position="1151"/>
    </location>
</feature>
<dbReference type="AlphaFoldDB" id="A0A7J0EBM6"/>
<dbReference type="PANTHER" id="PTHR34536">
    <property type="entry name" value="DENTIN SIALOPHOSPHOPROTEIN-LIKE PROTEIN"/>
    <property type="match status" value="1"/>
</dbReference>
<evidence type="ECO:0000313" key="2">
    <source>
        <dbReference type="EMBL" id="GFY83319.1"/>
    </source>
</evidence>